<accession>A0A9P8VBT9</accession>
<comment type="caution">
    <text evidence="3">The sequence shown here is derived from an EMBL/GenBank/DDBJ whole genome shotgun (WGS) entry which is preliminary data.</text>
</comment>
<dbReference type="PANTHER" id="PTHR35910:SF1">
    <property type="entry name" value="2EXR DOMAIN-CONTAINING PROTEIN"/>
    <property type="match status" value="1"/>
</dbReference>
<dbReference type="Pfam" id="PF20150">
    <property type="entry name" value="2EXR"/>
    <property type="match status" value="1"/>
</dbReference>
<protein>
    <recommendedName>
        <fullName evidence="2">2EXR domain-containing protein</fullName>
    </recommendedName>
</protein>
<dbReference type="AlphaFoldDB" id="A0A9P8VBT9"/>
<dbReference type="Proteomes" id="UP000770015">
    <property type="component" value="Unassembled WGS sequence"/>
</dbReference>
<sequence length="323" mass="38112">MVVETSDPKVIEPDETDKDDQTDHYDEADTHYRTDQYNETDTHDLTDWYDDTDTDNLTDKHDLVDKHDLEDKHDLANKGYEADNETDNEAGNDDETIFHPLLRLPCELRVQVWEAAAVSYPRDLIVLKTRKQAKHLIHGYKVVASPLSIVQVCWESRRVGTRIYEKAFQDGPRYLWVNFDIDTIQIDCDSIIADFPDRLKVQHIRGVYRDQPGRLRWDGTQEPMEENPFEGYCNLKTVDILSFDYDLSYCVEFANNPVGCHSMGFRVISYQTGEHIDHTNLEEWLDVTEFDTYWDRQDAFREQRDFGPVQFIPWWNRHRPIID</sequence>
<feature type="compositionally biased region" description="Basic and acidic residues" evidence="1">
    <location>
        <begin position="1"/>
        <end position="12"/>
    </location>
</feature>
<dbReference type="InterPro" id="IPR045518">
    <property type="entry name" value="2EXR"/>
</dbReference>
<dbReference type="OrthoDB" id="3473305at2759"/>
<reference evidence="3" key="1">
    <citation type="journal article" date="2021" name="Nat. Commun.">
        <title>Genetic determinants of endophytism in the Arabidopsis root mycobiome.</title>
        <authorList>
            <person name="Mesny F."/>
            <person name="Miyauchi S."/>
            <person name="Thiergart T."/>
            <person name="Pickel B."/>
            <person name="Atanasova L."/>
            <person name="Karlsson M."/>
            <person name="Huettel B."/>
            <person name="Barry K.W."/>
            <person name="Haridas S."/>
            <person name="Chen C."/>
            <person name="Bauer D."/>
            <person name="Andreopoulos W."/>
            <person name="Pangilinan J."/>
            <person name="LaButti K."/>
            <person name="Riley R."/>
            <person name="Lipzen A."/>
            <person name="Clum A."/>
            <person name="Drula E."/>
            <person name="Henrissat B."/>
            <person name="Kohler A."/>
            <person name="Grigoriev I.V."/>
            <person name="Martin F.M."/>
            <person name="Hacquard S."/>
        </authorList>
    </citation>
    <scope>NUCLEOTIDE SEQUENCE</scope>
    <source>
        <strain evidence="3">MPI-SDFR-AT-0117</strain>
    </source>
</reference>
<evidence type="ECO:0000256" key="1">
    <source>
        <dbReference type="SAM" id="MobiDB-lite"/>
    </source>
</evidence>
<gene>
    <name evidence="3" type="ORF">F5X68DRAFT_190426</name>
</gene>
<organism evidence="3 4">
    <name type="scientific">Plectosphaerella plurivora</name>
    <dbReference type="NCBI Taxonomy" id="936078"/>
    <lineage>
        <taxon>Eukaryota</taxon>
        <taxon>Fungi</taxon>
        <taxon>Dikarya</taxon>
        <taxon>Ascomycota</taxon>
        <taxon>Pezizomycotina</taxon>
        <taxon>Sordariomycetes</taxon>
        <taxon>Hypocreomycetidae</taxon>
        <taxon>Glomerellales</taxon>
        <taxon>Plectosphaerellaceae</taxon>
        <taxon>Plectosphaerella</taxon>
    </lineage>
</organism>
<dbReference type="EMBL" id="JAGSXJ010000010">
    <property type="protein sequence ID" value="KAH6687881.1"/>
    <property type="molecule type" value="Genomic_DNA"/>
</dbReference>
<feature type="compositionally biased region" description="Basic and acidic residues" evidence="1">
    <location>
        <begin position="19"/>
        <end position="46"/>
    </location>
</feature>
<feature type="region of interest" description="Disordered" evidence="1">
    <location>
        <begin position="1"/>
        <end position="47"/>
    </location>
</feature>
<feature type="domain" description="2EXR" evidence="2">
    <location>
        <begin position="98"/>
        <end position="184"/>
    </location>
</feature>
<proteinExistence type="predicted"/>
<keyword evidence="4" id="KW-1185">Reference proteome</keyword>
<evidence type="ECO:0000313" key="4">
    <source>
        <dbReference type="Proteomes" id="UP000770015"/>
    </source>
</evidence>
<evidence type="ECO:0000259" key="2">
    <source>
        <dbReference type="Pfam" id="PF20150"/>
    </source>
</evidence>
<dbReference type="PANTHER" id="PTHR35910">
    <property type="entry name" value="2EXR DOMAIN-CONTAINING PROTEIN"/>
    <property type="match status" value="1"/>
</dbReference>
<name>A0A9P8VBT9_9PEZI</name>
<evidence type="ECO:0000313" key="3">
    <source>
        <dbReference type="EMBL" id="KAH6687881.1"/>
    </source>
</evidence>